<dbReference type="EMBL" id="UGTB01000004">
    <property type="protein sequence ID" value="SUB61990.1"/>
    <property type="molecule type" value="Genomic_DNA"/>
</dbReference>
<dbReference type="NCBIfam" id="NF041553">
    <property type="entry name" value="CBO2463_dom"/>
    <property type="match status" value="2"/>
</dbReference>
<evidence type="ECO:0000313" key="1">
    <source>
        <dbReference type="EMBL" id="SUB61990.1"/>
    </source>
</evidence>
<organism evidence="1 2">
    <name type="scientific">Peptostreptococcus anaerobius</name>
    <dbReference type="NCBI Taxonomy" id="1261"/>
    <lineage>
        <taxon>Bacteria</taxon>
        <taxon>Bacillati</taxon>
        <taxon>Bacillota</taxon>
        <taxon>Clostridia</taxon>
        <taxon>Peptostreptococcales</taxon>
        <taxon>Peptostreptococcaceae</taxon>
        <taxon>Peptostreptococcus</taxon>
    </lineage>
</organism>
<name>A0A379CI25_9FIRM</name>
<proteinExistence type="predicted"/>
<dbReference type="RefSeq" id="WP_002846514.1">
    <property type="nucleotide sequence ID" value="NZ_FOVA01000005.1"/>
</dbReference>
<gene>
    <name evidence="1" type="ORF">NCTC11460_01985</name>
</gene>
<sequence>MMDYQINPVVMGGKIKEIFSDGTVKINLNGRLGVIKVPKDIVLDSEGLKAGDKLKFYFSYIRISDGIIEYDDSDMNVEYGMNPTIMGGQLREVNDTAAEIVIMNGKGSVAVPRRWMFTNCELEEGQNCEFYLSCMTKVS</sequence>
<protein>
    <submittedName>
        <fullName evidence="1">Uncharacterized protein</fullName>
    </submittedName>
</protein>
<dbReference type="InterPro" id="IPR048108">
    <property type="entry name" value="CBO2463_dom"/>
</dbReference>
<dbReference type="AlphaFoldDB" id="A0A379CI25"/>
<accession>A0A379CI25</accession>
<reference evidence="1 2" key="1">
    <citation type="submission" date="2018-06" db="EMBL/GenBank/DDBJ databases">
        <authorList>
            <consortium name="Pathogen Informatics"/>
            <person name="Doyle S."/>
        </authorList>
    </citation>
    <scope>NUCLEOTIDE SEQUENCE [LARGE SCALE GENOMIC DNA]</scope>
    <source>
        <strain evidence="1 2">NCTC11460</strain>
    </source>
</reference>
<dbReference type="Proteomes" id="UP000255101">
    <property type="component" value="Unassembled WGS sequence"/>
</dbReference>
<evidence type="ECO:0000313" key="2">
    <source>
        <dbReference type="Proteomes" id="UP000255101"/>
    </source>
</evidence>